<gene>
    <name evidence="2" type="ORF">IL334_006361</name>
</gene>
<evidence type="ECO:0000256" key="1">
    <source>
        <dbReference type="SAM" id="MobiDB-lite"/>
    </source>
</evidence>
<accession>A0ABZ1D6Z5</accession>
<feature type="region of interest" description="Disordered" evidence="1">
    <location>
        <begin position="1"/>
        <end position="47"/>
    </location>
</feature>
<dbReference type="RefSeq" id="XP_062794116.1">
    <property type="nucleotide sequence ID" value="XM_062938065.1"/>
</dbReference>
<organism evidence="2 3">
    <name type="scientific">Kwoniella shivajii</name>
    <dbReference type="NCBI Taxonomy" id="564305"/>
    <lineage>
        <taxon>Eukaryota</taxon>
        <taxon>Fungi</taxon>
        <taxon>Dikarya</taxon>
        <taxon>Basidiomycota</taxon>
        <taxon>Agaricomycotina</taxon>
        <taxon>Tremellomycetes</taxon>
        <taxon>Tremellales</taxon>
        <taxon>Cryptococcaceae</taxon>
        <taxon>Kwoniella</taxon>
    </lineage>
</organism>
<evidence type="ECO:0000313" key="2">
    <source>
        <dbReference type="EMBL" id="WRT69377.1"/>
    </source>
</evidence>
<evidence type="ECO:0000313" key="3">
    <source>
        <dbReference type="Proteomes" id="UP001329825"/>
    </source>
</evidence>
<proteinExistence type="predicted"/>
<dbReference type="Proteomes" id="UP001329825">
    <property type="component" value="Chromosome 9"/>
</dbReference>
<keyword evidence="3" id="KW-1185">Reference proteome</keyword>
<protein>
    <recommendedName>
        <fullName evidence="4">GATA-type domain-containing protein</fullName>
    </recommendedName>
</protein>
<sequence length="220" mass="24798">MSNQSPYDSGQYLFQKGGKPLPDPNVDPEEWRRSHAQHPGLFASSNLTERSPPAYKYPYTHFNPFSPNTFPRYGWYPTEAMFQVYGNPFPNQYLPIANPQIDMIRGNLGSPQTSNAKPEPEQKVTSTFQNACDGFPVVESTPKLSISSQPGHLPFGDTSDLLWTSPRTGKTYQLPSLPSRYPGPHHYVCWSCQNRKMTFDGYSWCAKCKDMTGTVMMPGT</sequence>
<name>A0ABZ1D6Z5_9TREE</name>
<dbReference type="EMBL" id="CP141889">
    <property type="protein sequence ID" value="WRT69377.1"/>
    <property type="molecule type" value="Genomic_DNA"/>
</dbReference>
<evidence type="ECO:0008006" key="4">
    <source>
        <dbReference type="Google" id="ProtNLM"/>
    </source>
</evidence>
<reference evidence="2 3" key="1">
    <citation type="submission" date="2024-01" db="EMBL/GenBank/DDBJ databases">
        <title>Comparative genomics of Cryptococcus and Kwoniella reveals pathogenesis evolution and contrasting modes of karyotype evolution via chromosome fusion or intercentromeric recombination.</title>
        <authorList>
            <person name="Coelho M.A."/>
            <person name="David-Palma M."/>
            <person name="Shea T."/>
            <person name="Bowers K."/>
            <person name="McGinley-Smith S."/>
            <person name="Mohammad A.W."/>
            <person name="Gnirke A."/>
            <person name="Yurkov A.M."/>
            <person name="Nowrousian M."/>
            <person name="Sun S."/>
            <person name="Cuomo C.A."/>
            <person name="Heitman J."/>
        </authorList>
    </citation>
    <scope>NUCLEOTIDE SEQUENCE [LARGE SCALE GENOMIC DNA]</scope>
    <source>
        <strain evidence="2">CBS 11374</strain>
    </source>
</reference>
<dbReference type="GeneID" id="87958491"/>